<sequence length="49" mass="5884">MPTWLTTIFSVVIILGIFAWIGLLIYQKIKQIRGKKKEKKKLKERRIKK</sequence>
<dbReference type="AlphaFoldDB" id="Q14N10"/>
<proteinExistence type="predicted"/>
<name>Q14N10_SPICI</name>
<keyword evidence="1 2" id="KW-0812">Transmembrane</keyword>
<organism evidence="2">
    <name type="scientific">Spiroplasma citri</name>
    <dbReference type="NCBI Taxonomy" id="2133"/>
    <lineage>
        <taxon>Bacteria</taxon>
        <taxon>Bacillati</taxon>
        <taxon>Mycoplasmatota</taxon>
        <taxon>Mollicutes</taxon>
        <taxon>Entomoplasmatales</taxon>
        <taxon>Spiroplasmataceae</taxon>
        <taxon>Spiroplasma</taxon>
    </lineage>
</organism>
<gene>
    <name evidence="2" type="primary">orf12</name>
    <name evidence="2" type="ORF">SPICI07_041</name>
</gene>
<protein>
    <submittedName>
        <fullName evidence="2">Plectrovirus spv1-c74 orf 12 transmembrane protein</fullName>
    </submittedName>
</protein>
<accession>Q14N10</accession>
<evidence type="ECO:0000256" key="1">
    <source>
        <dbReference type="SAM" id="Phobius"/>
    </source>
</evidence>
<feature type="transmembrane region" description="Helical" evidence="1">
    <location>
        <begin position="6"/>
        <end position="26"/>
    </location>
</feature>
<dbReference type="Pfam" id="PF11044">
    <property type="entry name" value="TMEMspv1-c74-12"/>
    <property type="match status" value="1"/>
</dbReference>
<keyword evidence="1" id="KW-1133">Transmembrane helix</keyword>
<keyword evidence="1" id="KW-0472">Membrane</keyword>
<evidence type="ECO:0000313" key="2">
    <source>
        <dbReference type="EMBL" id="CAK99119.1"/>
    </source>
</evidence>
<dbReference type="EMBL" id="AM285308">
    <property type="protein sequence ID" value="CAK99119.1"/>
    <property type="molecule type" value="Genomic_DNA"/>
</dbReference>
<reference evidence="2" key="1">
    <citation type="journal article" date="2010" name="Appl. Environ. Microbiol.">
        <title>Partial chromosome sequence of Spiroplasma citri reveals extensive viral invasion and important gene decay.</title>
        <authorList>
            <person name="Carle P."/>
            <person name="Saillard C."/>
            <person name="Carrere N."/>
            <person name="Carrere S."/>
            <person name="Duret S."/>
            <person name="Eveillard S."/>
            <person name="Gaurivaud P."/>
            <person name="Gourgues G."/>
            <person name="Gouzy J."/>
            <person name="Salar P."/>
            <person name="Verdin E."/>
            <person name="Breton M."/>
            <person name="Blanchard A."/>
            <person name="Laigret F."/>
            <person name="Bove J.M."/>
            <person name="Renaudin J."/>
            <person name="Foissac X."/>
        </authorList>
    </citation>
    <scope>NUCLEOTIDE SEQUENCE</scope>
    <source>
        <strain evidence="2">GII3-3X</strain>
    </source>
</reference>